<evidence type="ECO:0000259" key="8">
    <source>
        <dbReference type="Pfam" id="PF01757"/>
    </source>
</evidence>
<evidence type="ECO:0000313" key="10">
    <source>
        <dbReference type="Proteomes" id="UP000663281"/>
    </source>
</evidence>
<feature type="transmembrane region" description="Helical" evidence="7">
    <location>
        <begin position="202"/>
        <end position="221"/>
    </location>
</feature>
<dbReference type="InterPro" id="IPR002656">
    <property type="entry name" value="Acyl_transf_3_dom"/>
</dbReference>
<evidence type="ECO:0000313" key="9">
    <source>
        <dbReference type="EMBL" id="QSX29835.1"/>
    </source>
</evidence>
<feature type="transmembrane region" description="Helical" evidence="7">
    <location>
        <begin position="147"/>
        <end position="165"/>
    </location>
</feature>
<dbReference type="GO" id="GO:0005886">
    <property type="term" value="C:plasma membrane"/>
    <property type="evidence" value="ECO:0007669"/>
    <property type="project" value="UniProtKB-SubCell"/>
</dbReference>
<feature type="domain" description="Acyltransferase 3" evidence="8">
    <location>
        <begin position="8"/>
        <end position="328"/>
    </location>
</feature>
<keyword evidence="9" id="KW-0012">Acyltransferase</keyword>
<reference evidence="9 10" key="1">
    <citation type="submission" date="2021-03" db="EMBL/GenBank/DDBJ databases">
        <title>Novel species identification of genus Shewanella.</title>
        <authorList>
            <person name="Liu G."/>
            <person name="Zhang Q."/>
        </authorList>
    </citation>
    <scope>NUCLEOTIDE SEQUENCE [LARGE SCALE GENOMIC DNA]</scope>
    <source>
        <strain evidence="9 10">FJAT-53726</strain>
    </source>
</reference>
<keyword evidence="5 7" id="KW-1133">Transmembrane helix</keyword>
<sequence>MKKHQPEFTYMRGLAIVLIVLGHSIYNSSQGFPALLENLLRGGTALFVFISGYFYHRVFHPRLIYREFIMGKVHNVLYPFLWVSLFGLLALALQWSLMYHRPLTEVGKGIYYTVRNGYVLYPHWYIPFIMAVFALSPLYSAYIRFSAFWRWALLILFSLIAIFMHRPIGNINVVQSVIYFTPFYLLGIQYSAHEQSLVRLKLPIGILALLGLVFTLVYQSYFTDHLGNYHKLAWEYQGLDWQFIQKFCLCLLVLGLCQWLAARDLPTKIQAGLESLAEMSFAIFFIHPLFSLLFGVITGLARYKLPPGNPWTALAFSAMIFLFLMLGSVWTAKWIKRRLGDRSRRLIGW</sequence>
<comment type="subcellular location">
    <subcellularLocation>
        <location evidence="1">Cell membrane</location>
        <topology evidence="1">Multi-pass membrane protein</topology>
    </subcellularLocation>
</comment>
<dbReference type="EMBL" id="CP071504">
    <property type="protein sequence ID" value="QSX29835.1"/>
    <property type="molecule type" value="Genomic_DNA"/>
</dbReference>
<feature type="transmembrane region" description="Helical" evidence="7">
    <location>
        <begin position="76"/>
        <end position="98"/>
    </location>
</feature>
<organism evidence="9 10">
    <name type="scientific">Shewanella cyperi</name>
    <dbReference type="NCBI Taxonomy" id="2814292"/>
    <lineage>
        <taxon>Bacteria</taxon>
        <taxon>Pseudomonadati</taxon>
        <taxon>Pseudomonadota</taxon>
        <taxon>Gammaproteobacteria</taxon>
        <taxon>Alteromonadales</taxon>
        <taxon>Shewanellaceae</taxon>
        <taxon>Shewanella</taxon>
    </lineage>
</organism>
<dbReference type="AlphaFoldDB" id="A0A975AK68"/>
<keyword evidence="9" id="KW-0808">Transferase</keyword>
<feature type="transmembrane region" description="Helical" evidence="7">
    <location>
        <begin position="281"/>
        <end position="301"/>
    </location>
</feature>
<evidence type="ECO:0000256" key="2">
    <source>
        <dbReference type="ARBA" id="ARBA00007400"/>
    </source>
</evidence>
<evidence type="ECO:0000256" key="6">
    <source>
        <dbReference type="ARBA" id="ARBA00023136"/>
    </source>
</evidence>
<name>A0A975AK68_9GAMM</name>
<feature type="transmembrane region" description="Helical" evidence="7">
    <location>
        <begin position="241"/>
        <end position="261"/>
    </location>
</feature>
<evidence type="ECO:0000256" key="5">
    <source>
        <dbReference type="ARBA" id="ARBA00022989"/>
    </source>
</evidence>
<feature type="transmembrane region" description="Helical" evidence="7">
    <location>
        <begin position="313"/>
        <end position="335"/>
    </location>
</feature>
<feature type="transmembrane region" description="Helical" evidence="7">
    <location>
        <begin position="171"/>
        <end position="190"/>
    </location>
</feature>
<dbReference type="GO" id="GO:0009246">
    <property type="term" value="P:enterobacterial common antigen biosynthetic process"/>
    <property type="evidence" value="ECO:0007669"/>
    <property type="project" value="TreeGrafter"/>
</dbReference>
<feature type="transmembrane region" description="Helical" evidence="7">
    <location>
        <begin position="9"/>
        <end position="26"/>
    </location>
</feature>
<dbReference type="GO" id="GO:0016413">
    <property type="term" value="F:O-acetyltransferase activity"/>
    <property type="evidence" value="ECO:0007669"/>
    <property type="project" value="TreeGrafter"/>
</dbReference>
<proteinExistence type="inferred from homology"/>
<dbReference type="RefSeq" id="WP_207321187.1">
    <property type="nucleotide sequence ID" value="NZ_CP071501.1"/>
</dbReference>
<feature type="transmembrane region" description="Helical" evidence="7">
    <location>
        <begin position="118"/>
        <end position="135"/>
    </location>
</feature>
<evidence type="ECO:0000256" key="7">
    <source>
        <dbReference type="SAM" id="Phobius"/>
    </source>
</evidence>
<keyword evidence="10" id="KW-1185">Reference proteome</keyword>
<protein>
    <submittedName>
        <fullName evidence="9">Acyltransferase</fullName>
    </submittedName>
</protein>
<gene>
    <name evidence="9" type="ORF">JYB88_16880</name>
</gene>
<dbReference type="Pfam" id="PF01757">
    <property type="entry name" value="Acyl_transf_3"/>
    <property type="match status" value="1"/>
</dbReference>
<feature type="transmembrane region" description="Helical" evidence="7">
    <location>
        <begin position="38"/>
        <end position="55"/>
    </location>
</feature>
<dbReference type="PANTHER" id="PTHR40074">
    <property type="entry name" value="O-ACETYLTRANSFERASE WECH"/>
    <property type="match status" value="1"/>
</dbReference>
<evidence type="ECO:0000256" key="4">
    <source>
        <dbReference type="ARBA" id="ARBA00022692"/>
    </source>
</evidence>
<comment type="similarity">
    <text evidence="2">Belongs to the acyltransferase 3 family.</text>
</comment>
<keyword evidence="3" id="KW-1003">Cell membrane</keyword>
<dbReference type="PANTHER" id="PTHR40074:SF2">
    <property type="entry name" value="O-ACETYLTRANSFERASE WECH"/>
    <property type="match status" value="1"/>
</dbReference>
<dbReference type="Proteomes" id="UP000663281">
    <property type="component" value="Chromosome"/>
</dbReference>
<keyword evidence="6 7" id="KW-0472">Membrane</keyword>
<keyword evidence="4 7" id="KW-0812">Transmembrane</keyword>
<evidence type="ECO:0000256" key="1">
    <source>
        <dbReference type="ARBA" id="ARBA00004651"/>
    </source>
</evidence>
<evidence type="ECO:0000256" key="3">
    <source>
        <dbReference type="ARBA" id="ARBA00022475"/>
    </source>
</evidence>
<dbReference type="KEGG" id="scyp:JYB88_16880"/>
<accession>A0A975AK68</accession>